<gene>
    <name evidence="2" type="ORF">QTA56_05130</name>
</gene>
<protein>
    <recommendedName>
        <fullName evidence="4">OmpA family protein</fullName>
    </recommendedName>
</protein>
<evidence type="ECO:0000313" key="2">
    <source>
        <dbReference type="EMBL" id="MDN0013626.1"/>
    </source>
</evidence>
<dbReference type="Proteomes" id="UP001168524">
    <property type="component" value="Unassembled WGS sequence"/>
</dbReference>
<keyword evidence="1" id="KW-0472">Membrane</keyword>
<keyword evidence="1" id="KW-1133">Transmembrane helix</keyword>
<proteinExistence type="predicted"/>
<dbReference type="EMBL" id="JAUDZE010000001">
    <property type="protein sequence ID" value="MDN0013626.1"/>
    <property type="molecule type" value="Genomic_DNA"/>
</dbReference>
<keyword evidence="1" id="KW-0812">Transmembrane</keyword>
<comment type="caution">
    <text evidence="2">The sequence shown here is derived from an EMBL/GenBank/DDBJ whole genome shotgun (WGS) entry which is preliminary data.</text>
</comment>
<evidence type="ECO:0008006" key="4">
    <source>
        <dbReference type="Google" id="ProtNLM"/>
    </source>
</evidence>
<reference evidence="2" key="1">
    <citation type="submission" date="2023-06" db="EMBL/GenBank/DDBJ databases">
        <title>Two novel species of Acinetobacter isolated from motorbike repairing workshop in Vietnam.</title>
        <authorList>
            <person name="Le N.T.T."/>
        </authorList>
    </citation>
    <scope>NUCLEOTIDE SEQUENCE</scope>
    <source>
        <strain evidence="2">VNH17</strain>
    </source>
</reference>
<dbReference type="RefSeq" id="WP_267979846.1">
    <property type="nucleotide sequence ID" value="NZ_JAPQKF010000001.1"/>
</dbReference>
<name>A0ABT7WLS2_9GAMM</name>
<accession>A0ABT7WLS2</accession>
<evidence type="ECO:0000313" key="3">
    <source>
        <dbReference type="Proteomes" id="UP001168524"/>
    </source>
</evidence>
<keyword evidence="3" id="KW-1185">Reference proteome</keyword>
<evidence type="ECO:0000256" key="1">
    <source>
        <dbReference type="SAM" id="Phobius"/>
    </source>
</evidence>
<organism evidence="2 3">
    <name type="scientific">Acinetobacter thutiue</name>
    <dbReference type="NCBI Taxonomy" id="2998078"/>
    <lineage>
        <taxon>Bacteria</taxon>
        <taxon>Pseudomonadati</taxon>
        <taxon>Pseudomonadota</taxon>
        <taxon>Gammaproteobacteria</taxon>
        <taxon>Moraxellales</taxon>
        <taxon>Moraxellaceae</taxon>
        <taxon>Acinetobacter</taxon>
    </lineage>
</organism>
<sequence length="190" mass="21698">MSINPMELLKQKVSSVIVNDQTCLVNEKNAILSRFYPILLSRFLANPELIDQLKEKLRPCLSDLLENNDQVINSLLIHLAAGKLSVTEVETTLNRAIPKSLAVLSAEVGNEAIYIIHYLREHNVSIQALLPVWSAEVLLPLDQLELNEPEQPEEPLPEMPPEPHRHHRIFPFFTLFFASFSLIWLYQLGK</sequence>
<feature type="transmembrane region" description="Helical" evidence="1">
    <location>
        <begin position="169"/>
        <end position="187"/>
    </location>
</feature>